<dbReference type="Gene3D" id="3.40.50.2300">
    <property type="match status" value="2"/>
</dbReference>
<dbReference type="AlphaFoldDB" id="A0A6P1ZNW6"/>
<dbReference type="PANTHER" id="PTHR47151">
    <property type="entry name" value="LEU/ILE/VAL-BINDING ABC TRANSPORTER SUBUNIT"/>
    <property type="match status" value="1"/>
</dbReference>
<dbReference type="PANTHER" id="PTHR47151:SF2">
    <property type="entry name" value="AMINO ACID BINDING PROTEIN"/>
    <property type="match status" value="1"/>
</dbReference>
<protein>
    <submittedName>
        <fullName evidence="8">Branched-chain amino acid ABC transporter substrate-binding protein</fullName>
    </submittedName>
</protein>
<keyword evidence="2" id="KW-0813">Transport</keyword>
<evidence type="ECO:0000313" key="7">
    <source>
        <dbReference type="EMBL" id="QJT09886.1"/>
    </source>
</evidence>
<evidence type="ECO:0000256" key="2">
    <source>
        <dbReference type="ARBA" id="ARBA00022448"/>
    </source>
</evidence>
<evidence type="ECO:0000256" key="4">
    <source>
        <dbReference type="ARBA" id="ARBA00022970"/>
    </source>
</evidence>
<reference evidence="7 10" key="2">
    <citation type="submission" date="2019-04" db="EMBL/GenBank/DDBJ databases">
        <title>Isolation and culture of sulfate reducing bacteria from the cold seep of the South China Sea.</title>
        <authorList>
            <person name="Sun C."/>
            <person name="Liu R."/>
        </authorList>
    </citation>
    <scope>NUCLEOTIDE SEQUENCE [LARGE SCALE GENOMIC DNA]</scope>
    <source>
        <strain evidence="7 10">CS1</strain>
    </source>
</reference>
<gene>
    <name evidence="8" type="ORF">DQK91_04950</name>
    <name evidence="7" type="ORF">E8L03_13485</name>
</gene>
<comment type="similarity">
    <text evidence="1">Belongs to the leucine-binding protein family.</text>
</comment>
<evidence type="ECO:0000313" key="8">
    <source>
        <dbReference type="EMBL" id="TVM35997.1"/>
    </source>
</evidence>
<evidence type="ECO:0000313" key="10">
    <source>
        <dbReference type="Proteomes" id="UP000503251"/>
    </source>
</evidence>
<sequence>MRMKRILSIILALGLLAAFAGGVQAEELKIGSLSPLTGPYAADGNDIANGARAAIKVIKDEGGIEGYDDIVLLAQDSACDPRQAVAAANKLINEEVAGVVGAYCSSATIPASETLAEEDIIMITPASTNEKVTERGLDYMFRMCGRDDDQSKAAVKFMTDYLKGKTIFIVDDKTTYSQGLADNVEKLANEAGIEVIEHDHVNQGDKDFSAVLTKIKEANPDVFYMSLQNSSSGALMLIQAKRAGIDAAIVAQDAVYHPQLIENAKEAADGVYLTFGFIDEEKPAFKKFKDAYAEYGDPGAYSGYAYDAAYVLLSGIKAAGSTDPAAVKDEIMKMDFEGATKHVKFAENGDSGSNYVIRVIKDGKYVNFWDPNTGELY</sequence>
<evidence type="ECO:0000256" key="3">
    <source>
        <dbReference type="ARBA" id="ARBA00022729"/>
    </source>
</evidence>
<dbReference type="Proteomes" id="UP000503251">
    <property type="component" value="Chromosome"/>
</dbReference>
<feature type="signal peptide" evidence="5">
    <location>
        <begin position="1"/>
        <end position="25"/>
    </location>
</feature>
<dbReference type="InterPro" id="IPR028082">
    <property type="entry name" value="Peripla_BP_I"/>
</dbReference>
<keyword evidence="3 5" id="KW-0732">Signal</keyword>
<keyword evidence="10" id="KW-1185">Reference proteome</keyword>
<dbReference type="OrthoDB" id="9772589at2"/>
<dbReference type="Proteomes" id="UP000434052">
    <property type="component" value="Unassembled WGS sequence"/>
</dbReference>
<reference evidence="8 9" key="1">
    <citation type="submission" date="2018-06" db="EMBL/GenBank/DDBJ databases">
        <title>Complete genome of Desulfovibrio marinus P48SEP.</title>
        <authorList>
            <person name="Crispim J.S."/>
            <person name="Vidigal P.M.P."/>
            <person name="Silva L.C.F."/>
            <person name="Araujo L.C."/>
            <person name="Laguardia C.N."/>
            <person name="Dias R.S."/>
            <person name="Sousa M.P."/>
            <person name="Paula S.O."/>
            <person name="Silva C."/>
        </authorList>
    </citation>
    <scope>NUCLEOTIDE SEQUENCE [LARGE SCALE GENOMIC DNA]</scope>
    <source>
        <strain evidence="8 9">P48SEP</strain>
    </source>
</reference>
<evidence type="ECO:0000256" key="1">
    <source>
        <dbReference type="ARBA" id="ARBA00010062"/>
    </source>
</evidence>
<evidence type="ECO:0000313" key="9">
    <source>
        <dbReference type="Proteomes" id="UP000434052"/>
    </source>
</evidence>
<dbReference type="EMBL" id="CP039543">
    <property type="protein sequence ID" value="QJT09886.1"/>
    <property type="molecule type" value="Genomic_DNA"/>
</dbReference>
<dbReference type="Pfam" id="PF13458">
    <property type="entry name" value="Peripla_BP_6"/>
    <property type="match status" value="1"/>
</dbReference>
<accession>A0A6P1ZNW6</accession>
<evidence type="ECO:0000259" key="6">
    <source>
        <dbReference type="Pfam" id="PF13458"/>
    </source>
</evidence>
<organism evidence="8 9">
    <name type="scientific">Oceanidesulfovibrio marinus</name>
    <dbReference type="NCBI Taxonomy" id="370038"/>
    <lineage>
        <taxon>Bacteria</taxon>
        <taxon>Pseudomonadati</taxon>
        <taxon>Thermodesulfobacteriota</taxon>
        <taxon>Desulfovibrionia</taxon>
        <taxon>Desulfovibrionales</taxon>
        <taxon>Desulfovibrionaceae</taxon>
        <taxon>Oceanidesulfovibrio</taxon>
    </lineage>
</organism>
<feature type="chain" id="PRO_5030159438" evidence="5">
    <location>
        <begin position="26"/>
        <end position="377"/>
    </location>
</feature>
<dbReference type="CDD" id="cd06342">
    <property type="entry name" value="PBP1_ABC_LIVBP-like"/>
    <property type="match status" value="1"/>
</dbReference>
<evidence type="ECO:0000256" key="5">
    <source>
        <dbReference type="SAM" id="SignalP"/>
    </source>
</evidence>
<proteinExistence type="inferred from homology"/>
<dbReference type="InterPro" id="IPR028081">
    <property type="entry name" value="Leu-bd"/>
</dbReference>
<dbReference type="SUPFAM" id="SSF53822">
    <property type="entry name" value="Periplasmic binding protein-like I"/>
    <property type="match status" value="1"/>
</dbReference>
<keyword evidence="4" id="KW-0029">Amino-acid transport</keyword>
<dbReference type="EMBL" id="QMIF01000002">
    <property type="protein sequence ID" value="TVM35997.1"/>
    <property type="molecule type" value="Genomic_DNA"/>
</dbReference>
<dbReference type="InterPro" id="IPR000709">
    <property type="entry name" value="Leu_Ile_Val-bd"/>
</dbReference>
<dbReference type="GO" id="GO:0006865">
    <property type="term" value="P:amino acid transport"/>
    <property type="evidence" value="ECO:0007669"/>
    <property type="project" value="UniProtKB-KW"/>
</dbReference>
<dbReference type="PRINTS" id="PR00337">
    <property type="entry name" value="LEUILEVALBP"/>
</dbReference>
<feature type="domain" description="Leucine-binding protein" evidence="6">
    <location>
        <begin position="28"/>
        <end position="355"/>
    </location>
</feature>
<name>A0A6P1ZNW6_9BACT</name>